<reference evidence="1 2" key="1">
    <citation type="submission" date="2019-06" db="EMBL/GenBank/DDBJ databases">
        <title>Draft genome sequence of the filamentous fungus Phialemoniopsis curvata isolated from diesel fuel.</title>
        <authorList>
            <person name="Varaljay V.A."/>
            <person name="Lyon W.J."/>
            <person name="Crouch A.L."/>
            <person name="Drake C.E."/>
            <person name="Hollomon J.M."/>
            <person name="Nadeau L.J."/>
            <person name="Nunn H.S."/>
            <person name="Stevenson B.S."/>
            <person name="Bojanowski C.L."/>
            <person name="Crookes-Goodson W.J."/>
        </authorList>
    </citation>
    <scope>NUCLEOTIDE SEQUENCE [LARGE SCALE GENOMIC DNA]</scope>
    <source>
        <strain evidence="1 2">D216</strain>
    </source>
</reference>
<comment type="caution">
    <text evidence="1">The sequence shown here is derived from an EMBL/GenBank/DDBJ whole genome shotgun (WGS) entry which is preliminary data.</text>
</comment>
<dbReference type="InParanoid" id="A0A507B0M8"/>
<sequence>MFLFPQLRGTLKLLFEYAFNINLSPPPRQARPPARGGPEAPRLLRYSTLLQWDLWARGCGTLSREEARDVLLPHERLLEDLAAALRRAGWTETDEDLMNWSLDAGDVPDGDAGGEIEIPLGYVWGNELEVGCIDSNDICTEPLARIQAVSNASPDTLSWTASAPAVAVGSMKE</sequence>
<evidence type="ECO:0000313" key="1">
    <source>
        <dbReference type="EMBL" id="TPX13453.1"/>
    </source>
</evidence>
<protein>
    <submittedName>
        <fullName evidence="1">Uncharacterized protein</fullName>
    </submittedName>
</protein>
<gene>
    <name evidence="1" type="ORF">E0L32_006183</name>
</gene>
<keyword evidence="2" id="KW-1185">Reference proteome</keyword>
<dbReference type="RefSeq" id="XP_030995164.1">
    <property type="nucleotide sequence ID" value="XM_031140787.1"/>
</dbReference>
<dbReference type="Proteomes" id="UP000319257">
    <property type="component" value="Unassembled WGS sequence"/>
</dbReference>
<evidence type="ECO:0000313" key="2">
    <source>
        <dbReference type="Proteomes" id="UP000319257"/>
    </source>
</evidence>
<organism evidence="1 2">
    <name type="scientific">Thyridium curvatum</name>
    <dbReference type="NCBI Taxonomy" id="1093900"/>
    <lineage>
        <taxon>Eukaryota</taxon>
        <taxon>Fungi</taxon>
        <taxon>Dikarya</taxon>
        <taxon>Ascomycota</taxon>
        <taxon>Pezizomycotina</taxon>
        <taxon>Sordariomycetes</taxon>
        <taxon>Sordariomycetidae</taxon>
        <taxon>Thyridiales</taxon>
        <taxon>Thyridiaceae</taxon>
        <taxon>Thyridium</taxon>
    </lineage>
</organism>
<dbReference type="GeneID" id="41973630"/>
<proteinExistence type="predicted"/>
<dbReference type="AlphaFoldDB" id="A0A507B0M8"/>
<dbReference type="EMBL" id="SKBQ01000034">
    <property type="protein sequence ID" value="TPX13453.1"/>
    <property type="molecule type" value="Genomic_DNA"/>
</dbReference>
<name>A0A507B0M8_9PEZI</name>
<accession>A0A507B0M8</accession>